<feature type="domain" description="Phosphatidic acid phosphatase type 2/haloperoxidase" evidence="2">
    <location>
        <begin position="53"/>
        <end position="160"/>
    </location>
</feature>
<evidence type="ECO:0000313" key="3">
    <source>
        <dbReference type="EMBL" id="RGD75198.1"/>
    </source>
</evidence>
<name>A0A3E3E2Q6_9FIRM</name>
<comment type="caution">
    <text evidence="3">The sequence shown here is derived from an EMBL/GenBank/DDBJ whole genome shotgun (WGS) entry which is preliminary data.</text>
</comment>
<dbReference type="AlphaFoldDB" id="A0A3E3E2Q6"/>
<evidence type="ECO:0000259" key="2">
    <source>
        <dbReference type="SMART" id="SM00014"/>
    </source>
</evidence>
<keyword evidence="1" id="KW-0472">Membrane</keyword>
<dbReference type="RefSeq" id="WP_117531360.1">
    <property type="nucleotide sequence ID" value="NZ_CAUFKS010000010.1"/>
</dbReference>
<proteinExistence type="predicted"/>
<dbReference type="CDD" id="cd01610">
    <property type="entry name" value="PAP2_like"/>
    <property type="match status" value="1"/>
</dbReference>
<keyword evidence="1" id="KW-1133">Transmembrane helix</keyword>
<evidence type="ECO:0000256" key="1">
    <source>
        <dbReference type="SAM" id="Phobius"/>
    </source>
</evidence>
<feature type="transmembrane region" description="Helical" evidence="1">
    <location>
        <begin position="145"/>
        <end position="161"/>
    </location>
</feature>
<evidence type="ECO:0000313" key="4">
    <source>
        <dbReference type="Proteomes" id="UP000261212"/>
    </source>
</evidence>
<dbReference type="EMBL" id="QUSM01000002">
    <property type="protein sequence ID" value="RGD75198.1"/>
    <property type="molecule type" value="Genomic_DNA"/>
</dbReference>
<dbReference type="Proteomes" id="UP000261212">
    <property type="component" value="Unassembled WGS sequence"/>
</dbReference>
<gene>
    <name evidence="3" type="ORF">DW687_02425</name>
</gene>
<dbReference type="InterPro" id="IPR000326">
    <property type="entry name" value="PAP2/HPO"/>
</dbReference>
<reference evidence="3 4" key="1">
    <citation type="submission" date="2018-08" db="EMBL/GenBank/DDBJ databases">
        <title>A genome reference for cultivated species of the human gut microbiota.</title>
        <authorList>
            <person name="Zou Y."/>
            <person name="Xue W."/>
            <person name="Luo G."/>
        </authorList>
    </citation>
    <scope>NUCLEOTIDE SEQUENCE [LARGE SCALE GENOMIC DNA]</scope>
    <source>
        <strain evidence="3 4">AM25-6</strain>
    </source>
</reference>
<protein>
    <submittedName>
        <fullName evidence="3">PAP2 family protein</fullName>
    </submittedName>
</protein>
<feature type="transmembrane region" description="Helical" evidence="1">
    <location>
        <begin position="102"/>
        <end position="133"/>
    </location>
</feature>
<dbReference type="SUPFAM" id="SSF48317">
    <property type="entry name" value="Acid phosphatase/Vanadium-dependent haloperoxidase"/>
    <property type="match status" value="1"/>
</dbReference>
<dbReference type="Gene3D" id="1.20.144.10">
    <property type="entry name" value="Phosphatidic acid phosphatase type 2/haloperoxidase"/>
    <property type="match status" value="1"/>
</dbReference>
<dbReference type="PANTHER" id="PTHR14969:SF13">
    <property type="entry name" value="AT30094P"/>
    <property type="match status" value="1"/>
</dbReference>
<feature type="transmembrane region" description="Helical" evidence="1">
    <location>
        <begin position="21"/>
        <end position="46"/>
    </location>
</feature>
<keyword evidence="1" id="KW-0812">Transmembrane</keyword>
<dbReference type="InterPro" id="IPR036938">
    <property type="entry name" value="PAP2/HPO_sf"/>
</dbReference>
<accession>A0A3E3E2Q6</accession>
<dbReference type="PANTHER" id="PTHR14969">
    <property type="entry name" value="SPHINGOSINE-1-PHOSPHATE PHOSPHOHYDROLASE"/>
    <property type="match status" value="1"/>
</dbReference>
<dbReference type="Pfam" id="PF01569">
    <property type="entry name" value="PAP2"/>
    <property type="match status" value="1"/>
</dbReference>
<sequence length="162" mass="18339">MNKEFYLKLYEPFYKDKNKKSFLNIIDKIVTNLIFISFPIFIIIVFINGHGVIRLILSTLIPFMLLSIFRKVFDAKRPYEIFDIKPILNKDTKGKSFPSRHVFSAFVIGTSGLFIYIPYGTLIIILGVLLAIIRVIGGVHFIKDVSVGALIGILSALIGMLI</sequence>
<dbReference type="SMART" id="SM00014">
    <property type="entry name" value="acidPPc"/>
    <property type="match status" value="1"/>
</dbReference>
<feature type="transmembrane region" description="Helical" evidence="1">
    <location>
        <begin position="52"/>
        <end position="69"/>
    </location>
</feature>
<organism evidence="3 4">
    <name type="scientific">Anaerofustis stercorihominis</name>
    <dbReference type="NCBI Taxonomy" id="214853"/>
    <lineage>
        <taxon>Bacteria</taxon>
        <taxon>Bacillati</taxon>
        <taxon>Bacillota</taxon>
        <taxon>Clostridia</taxon>
        <taxon>Eubacteriales</taxon>
        <taxon>Eubacteriaceae</taxon>
        <taxon>Anaerofustis</taxon>
    </lineage>
</organism>